<evidence type="ECO:0000256" key="1">
    <source>
        <dbReference type="SAM" id="MobiDB-lite"/>
    </source>
</evidence>
<sequence>MMLITTCLLIVLGCVVASVPSESEQSEIVQILAQVRGGVEPPASDMNVVKYSSQMQNLAVDWVSRCLHQYPKGAKDSRFQGTGMILKPFYDTKPQFKDLFSFANESSNYNYDTNRCSRVCRNYKLMVRASVTEVGCSMKKCPYKRSKQSDRYYLICVFNNADNNMRGRPYQRRYERSEYSGKLTYSYDAHAISTEIPKRFTTKSDPTFLDNKVPVENSSGFMEITDTLQAAECEAFDDDTLNENSTDFNPNAAYSPTKLPSDSLSTPSHEESHHKQSYPSASPTTSSSNITRAHFVAVNLLSRRSTSLGSLTLGFGVLQFLSIFYKLFI</sequence>
<feature type="signal peptide" evidence="2">
    <location>
        <begin position="1"/>
        <end position="17"/>
    </location>
</feature>
<feature type="compositionally biased region" description="Low complexity" evidence="1">
    <location>
        <begin position="277"/>
        <end position="287"/>
    </location>
</feature>
<organism evidence="4">
    <name type="scientific">Mesocestoides corti</name>
    <name type="common">Flatworm</name>
    <dbReference type="NCBI Taxonomy" id="53468"/>
    <lineage>
        <taxon>Eukaryota</taxon>
        <taxon>Metazoa</taxon>
        <taxon>Spiralia</taxon>
        <taxon>Lophotrochozoa</taxon>
        <taxon>Platyhelminthes</taxon>
        <taxon>Cestoda</taxon>
        <taxon>Eucestoda</taxon>
        <taxon>Cyclophyllidea</taxon>
        <taxon>Mesocestoididae</taxon>
        <taxon>Mesocestoides</taxon>
    </lineage>
</organism>
<dbReference type="WBParaSite" id="MCU_011535-RA">
    <property type="protein sequence ID" value="MCU_011535-RA"/>
    <property type="gene ID" value="MCU_011535"/>
</dbReference>
<accession>A0A5K3FU48</accession>
<dbReference type="Pfam" id="PF00188">
    <property type="entry name" value="CAP"/>
    <property type="match status" value="1"/>
</dbReference>
<reference evidence="4" key="1">
    <citation type="submission" date="2019-11" db="UniProtKB">
        <authorList>
            <consortium name="WormBaseParasite"/>
        </authorList>
    </citation>
    <scope>IDENTIFICATION</scope>
</reference>
<dbReference type="Gene3D" id="3.40.33.10">
    <property type="entry name" value="CAP"/>
    <property type="match status" value="1"/>
</dbReference>
<evidence type="ECO:0000259" key="3">
    <source>
        <dbReference type="SMART" id="SM00198"/>
    </source>
</evidence>
<proteinExistence type="predicted"/>
<protein>
    <submittedName>
        <fullName evidence="4">SCP domain-containing protein</fullName>
    </submittedName>
</protein>
<dbReference type="AlphaFoldDB" id="A0A5K3FU48"/>
<feature type="compositionally biased region" description="Polar residues" evidence="1">
    <location>
        <begin position="245"/>
        <end position="267"/>
    </location>
</feature>
<dbReference type="InterPro" id="IPR014044">
    <property type="entry name" value="CAP_dom"/>
</dbReference>
<feature type="region of interest" description="Disordered" evidence="1">
    <location>
        <begin position="245"/>
        <end position="287"/>
    </location>
</feature>
<dbReference type="InterPro" id="IPR035940">
    <property type="entry name" value="CAP_sf"/>
</dbReference>
<evidence type="ECO:0000256" key="2">
    <source>
        <dbReference type="SAM" id="SignalP"/>
    </source>
</evidence>
<name>A0A5K3FU48_MESCO</name>
<keyword evidence="2" id="KW-0732">Signal</keyword>
<evidence type="ECO:0000313" key="4">
    <source>
        <dbReference type="WBParaSite" id="MCU_011535-RA"/>
    </source>
</evidence>
<feature type="chain" id="PRO_5024338195" evidence="2">
    <location>
        <begin position="18"/>
        <end position="329"/>
    </location>
</feature>
<dbReference type="SMART" id="SM00198">
    <property type="entry name" value="SCP"/>
    <property type="match status" value="1"/>
</dbReference>
<dbReference type="SUPFAM" id="SSF55797">
    <property type="entry name" value="PR-1-like"/>
    <property type="match status" value="1"/>
</dbReference>
<feature type="domain" description="SCP" evidence="3">
    <location>
        <begin position="23"/>
        <end position="166"/>
    </location>
</feature>